<accession>A0A815U9J1</accession>
<dbReference type="EMBL" id="CAJNOQ010023391">
    <property type="protein sequence ID" value="CAF1514651.1"/>
    <property type="molecule type" value="Genomic_DNA"/>
</dbReference>
<evidence type="ECO:0000256" key="1">
    <source>
        <dbReference type="SAM" id="MobiDB-lite"/>
    </source>
</evidence>
<comment type="caution">
    <text evidence="2">The sequence shown here is derived from an EMBL/GenBank/DDBJ whole genome shotgun (WGS) entry which is preliminary data.</text>
</comment>
<feature type="compositionally biased region" description="Basic residues" evidence="1">
    <location>
        <begin position="8"/>
        <end position="18"/>
    </location>
</feature>
<keyword evidence="4" id="KW-1185">Reference proteome</keyword>
<feature type="compositionally biased region" description="Acidic residues" evidence="1">
    <location>
        <begin position="33"/>
        <end position="42"/>
    </location>
</feature>
<evidence type="ECO:0000313" key="4">
    <source>
        <dbReference type="Proteomes" id="UP000663829"/>
    </source>
</evidence>
<dbReference type="EMBL" id="CAJOBC010088935">
    <property type="protein sequence ID" value="CAF4374785.1"/>
    <property type="molecule type" value="Genomic_DNA"/>
</dbReference>
<dbReference type="AlphaFoldDB" id="A0A815U9J1"/>
<evidence type="ECO:0000313" key="3">
    <source>
        <dbReference type="EMBL" id="CAF4374785.1"/>
    </source>
</evidence>
<dbReference type="OrthoDB" id="3263820at2759"/>
<sequence length="301" mass="35408">MFVSRKAELKRKRRHQSKKAAQAILAVNNNQPYDEDDDEEQQEGNEMYFNDLQSRDICFGEHYRTQAKQRLNTLPLSIRCDGAPLIKTSKQSLWPCFVNIVELPLPVRDYQQNIVVCALWSSKKKPNVTVFLEEMINELKYMMSHEFNLFIDSEKIKIVLSTQYFIGDPPVKSLFLNIFILMVTMRVCVVIQKNNYTQRTHEQHLISAREAEKKSAGRRAIIINGVKGTSKLLEIFRYPQDIIYDYMHLVCLGHVLQLIKRWCKLITKQQINELDKQLQAIQLSHNMHQLHTKHIDEYILF</sequence>
<gene>
    <name evidence="2" type="ORF">GPM918_LOCUS37270</name>
    <name evidence="3" type="ORF">SRO942_LOCUS38031</name>
</gene>
<organism evidence="2 4">
    <name type="scientific">Didymodactylos carnosus</name>
    <dbReference type="NCBI Taxonomy" id="1234261"/>
    <lineage>
        <taxon>Eukaryota</taxon>
        <taxon>Metazoa</taxon>
        <taxon>Spiralia</taxon>
        <taxon>Gnathifera</taxon>
        <taxon>Rotifera</taxon>
        <taxon>Eurotatoria</taxon>
        <taxon>Bdelloidea</taxon>
        <taxon>Philodinida</taxon>
        <taxon>Philodinidae</taxon>
        <taxon>Didymodactylos</taxon>
    </lineage>
</organism>
<reference evidence="2" key="1">
    <citation type="submission" date="2021-02" db="EMBL/GenBank/DDBJ databases">
        <authorList>
            <person name="Nowell W R."/>
        </authorList>
    </citation>
    <scope>NUCLEOTIDE SEQUENCE</scope>
</reference>
<dbReference type="Proteomes" id="UP000681722">
    <property type="component" value="Unassembled WGS sequence"/>
</dbReference>
<dbReference type="Proteomes" id="UP000663829">
    <property type="component" value="Unassembled WGS sequence"/>
</dbReference>
<evidence type="ECO:0000313" key="2">
    <source>
        <dbReference type="EMBL" id="CAF1514651.1"/>
    </source>
</evidence>
<protein>
    <recommendedName>
        <fullName evidence="5">Transposase</fullName>
    </recommendedName>
</protein>
<name>A0A815U9J1_9BILA</name>
<feature type="region of interest" description="Disordered" evidence="1">
    <location>
        <begin position="1"/>
        <end position="42"/>
    </location>
</feature>
<proteinExistence type="predicted"/>
<evidence type="ECO:0008006" key="5">
    <source>
        <dbReference type="Google" id="ProtNLM"/>
    </source>
</evidence>